<dbReference type="InterPro" id="IPR005814">
    <property type="entry name" value="Aminotrans_3"/>
</dbReference>
<comment type="cofactor">
    <cofactor evidence="1">
        <name>pyridoxal 5'-phosphate</name>
        <dbReference type="ChEBI" id="CHEBI:597326"/>
    </cofactor>
</comment>
<dbReference type="InParanoid" id="C7YKE6"/>
<evidence type="ECO:0000256" key="1">
    <source>
        <dbReference type="ARBA" id="ARBA00001933"/>
    </source>
</evidence>
<dbReference type="SUPFAM" id="SSF53383">
    <property type="entry name" value="PLP-dependent transferases"/>
    <property type="match status" value="1"/>
</dbReference>
<dbReference type="Proteomes" id="UP000005206">
    <property type="component" value="Chromosome 1"/>
</dbReference>
<dbReference type="eggNOG" id="KOG1401">
    <property type="taxonomic scope" value="Eukaryota"/>
</dbReference>
<dbReference type="InterPro" id="IPR015421">
    <property type="entry name" value="PyrdxlP-dep_Trfase_major"/>
</dbReference>
<evidence type="ECO:0000313" key="4">
    <source>
        <dbReference type="EMBL" id="EEU48441.1"/>
    </source>
</evidence>
<dbReference type="InterPro" id="IPR015422">
    <property type="entry name" value="PyrdxlP-dep_Trfase_small"/>
</dbReference>
<dbReference type="GO" id="GO:0030170">
    <property type="term" value="F:pyridoxal phosphate binding"/>
    <property type="evidence" value="ECO:0007669"/>
    <property type="project" value="InterPro"/>
</dbReference>
<dbReference type="Gene3D" id="3.40.640.10">
    <property type="entry name" value="Type I PLP-dependent aspartate aminotransferase-like (Major domain)"/>
    <property type="match status" value="2"/>
</dbReference>
<evidence type="ECO:0008006" key="6">
    <source>
        <dbReference type="Google" id="ProtNLM"/>
    </source>
</evidence>
<dbReference type="PANTHER" id="PTHR43713:SF3">
    <property type="entry name" value="GLUTAMATE-1-SEMIALDEHYDE 2,1-AMINOMUTASE 1, CHLOROPLASTIC-RELATED"/>
    <property type="match status" value="1"/>
</dbReference>
<dbReference type="Pfam" id="PF00202">
    <property type="entry name" value="Aminotran_3"/>
    <property type="match status" value="1"/>
</dbReference>
<comment type="similarity">
    <text evidence="3">Belongs to the class-III pyridoxal-phosphate-dependent aminotransferase family.</text>
</comment>
<protein>
    <recommendedName>
        <fullName evidence="6">Glutamate-1-semialdehyde 2,1-aminomutase</fullName>
    </recommendedName>
</protein>
<keyword evidence="2 3" id="KW-0663">Pyridoxal phosphate</keyword>
<dbReference type="OMA" id="WGPLIFG"/>
<evidence type="ECO:0000313" key="5">
    <source>
        <dbReference type="Proteomes" id="UP000005206"/>
    </source>
</evidence>
<evidence type="ECO:0000256" key="2">
    <source>
        <dbReference type="ARBA" id="ARBA00022898"/>
    </source>
</evidence>
<dbReference type="KEGG" id="nhe:NECHADRAFT_89969"/>
<reference evidence="4 5" key="1">
    <citation type="journal article" date="2009" name="PLoS Genet.">
        <title>The genome of Nectria haematococca: contribution of supernumerary chromosomes to gene expansion.</title>
        <authorList>
            <person name="Coleman J.J."/>
            <person name="Rounsley S.D."/>
            <person name="Rodriguez-Carres M."/>
            <person name="Kuo A."/>
            <person name="Wasmann C.C."/>
            <person name="Grimwood J."/>
            <person name="Schmutz J."/>
            <person name="Taga M."/>
            <person name="White G.J."/>
            <person name="Zhou S."/>
            <person name="Schwartz D.C."/>
            <person name="Freitag M."/>
            <person name="Ma L.J."/>
            <person name="Danchin E.G."/>
            <person name="Henrissat B."/>
            <person name="Coutinho P.M."/>
            <person name="Nelson D.R."/>
            <person name="Straney D."/>
            <person name="Napoli C.A."/>
            <person name="Barker B.M."/>
            <person name="Gribskov M."/>
            <person name="Rep M."/>
            <person name="Kroken S."/>
            <person name="Molnar I."/>
            <person name="Rensing C."/>
            <person name="Kennell J.C."/>
            <person name="Zamora J."/>
            <person name="Farman M.L."/>
            <person name="Selker E.U."/>
            <person name="Salamov A."/>
            <person name="Shapiro H."/>
            <person name="Pangilinan J."/>
            <person name="Lindquist E."/>
            <person name="Lamers C."/>
            <person name="Grigoriev I.V."/>
            <person name="Geiser D.M."/>
            <person name="Covert S.F."/>
            <person name="Temporini E."/>
            <person name="Vanetten H.D."/>
        </authorList>
    </citation>
    <scope>NUCLEOTIDE SEQUENCE [LARGE SCALE GENOMIC DNA]</scope>
    <source>
        <strain evidence="5">ATCC MYA-4622 / CBS 123669 / FGSC 9596 / NRRL 45880 / 77-13-4</strain>
    </source>
</reference>
<keyword evidence="5" id="KW-1185">Reference proteome</keyword>
<name>C7YKE6_FUSV7</name>
<sequence>MATELTQLIQAKLDEATTRYVARNPRSKALYEEAIKSMPGGNTRTVLYASPFPIVIKSGKGYQVTSEDGHTQVLSRPCILDVRVYCSSLWAFQPHHPLSHKGPQEQIFAREICQRFSIEQVRFANSGTEANLHALAAARAFTKKRKIVTFSGGYHGAVIGFKGGKPEDNNVDMDDWIVARYNDLESARNAIASEGVAAVLVEGMQGSGGGLPGNPEFLKGIQEAAAKANTFGKWLGGGLAFGAFGGRADIMAAFDPRRPGALAHSGTFNNNTLVTHAGYAGLSKIYTPEVAVQFTNKGDELRNKLNEVTKGTRVVFTGLGTIMGVHFPKNGTRVFERSGEVEEIDALRDLFWLEMMEEGFWLVRRGFIALVLETPTSEFDRFVECVQVWLSRHADIVNCTP</sequence>
<dbReference type="OrthoDB" id="425114at2759"/>
<organism evidence="4 5">
    <name type="scientific">Fusarium vanettenii (strain ATCC MYA-4622 / CBS 123669 / FGSC 9596 / NRRL 45880 / 77-13-4)</name>
    <name type="common">Fusarium solani subsp. pisi</name>
    <dbReference type="NCBI Taxonomy" id="660122"/>
    <lineage>
        <taxon>Eukaryota</taxon>
        <taxon>Fungi</taxon>
        <taxon>Dikarya</taxon>
        <taxon>Ascomycota</taxon>
        <taxon>Pezizomycotina</taxon>
        <taxon>Sordariomycetes</taxon>
        <taxon>Hypocreomycetidae</taxon>
        <taxon>Hypocreales</taxon>
        <taxon>Nectriaceae</taxon>
        <taxon>Fusarium</taxon>
        <taxon>Fusarium solani species complex</taxon>
        <taxon>Fusarium vanettenii</taxon>
    </lineage>
</organism>
<dbReference type="STRING" id="660122.C7YKE6"/>
<accession>C7YKE6</accession>
<dbReference type="EMBL" id="GG698896">
    <property type="protein sequence ID" value="EEU48441.1"/>
    <property type="molecule type" value="Genomic_DNA"/>
</dbReference>
<dbReference type="AlphaFoldDB" id="C7YKE6"/>
<evidence type="ECO:0000256" key="3">
    <source>
        <dbReference type="RuleBase" id="RU003560"/>
    </source>
</evidence>
<dbReference type="RefSeq" id="XP_003054154.1">
    <property type="nucleotide sequence ID" value="XM_003054108.1"/>
</dbReference>
<dbReference type="PANTHER" id="PTHR43713">
    <property type="entry name" value="GLUTAMATE-1-SEMIALDEHYDE 2,1-AMINOMUTASE"/>
    <property type="match status" value="1"/>
</dbReference>
<dbReference type="GeneID" id="9664160"/>
<proteinExistence type="inferred from homology"/>
<dbReference type="Gene3D" id="3.90.1150.10">
    <property type="entry name" value="Aspartate Aminotransferase, domain 1"/>
    <property type="match status" value="2"/>
</dbReference>
<dbReference type="HOGENOM" id="CLU_016922_1_2_1"/>
<dbReference type="VEuPathDB" id="FungiDB:NECHADRAFT_89969"/>
<dbReference type="InterPro" id="IPR015424">
    <property type="entry name" value="PyrdxlP-dep_Trfase"/>
</dbReference>
<dbReference type="GO" id="GO:0008483">
    <property type="term" value="F:transaminase activity"/>
    <property type="evidence" value="ECO:0007669"/>
    <property type="project" value="InterPro"/>
</dbReference>
<gene>
    <name evidence="4" type="ORF">NECHADRAFT_89969</name>
</gene>